<reference evidence="1" key="1">
    <citation type="submission" date="2018-01" db="EMBL/GenBank/DDBJ databases">
        <authorList>
            <person name="Mao J.F."/>
        </authorList>
    </citation>
    <scope>NUCLEOTIDE SEQUENCE</scope>
    <source>
        <strain evidence="1">Huo1</strain>
        <tissue evidence="1">Leaf</tissue>
    </source>
</reference>
<dbReference type="Proteomes" id="UP000298416">
    <property type="component" value="Unassembled WGS sequence"/>
</dbReference>
<name>A0A8X8XUP1_SALSN</name>
<gene>
    <name evidence="1" type="ORF">SASPL_120051</name>
</gene>
<sequence length="116" mass="13041">MEKATVTIVGVPPQPLHPIHPSRQRRLLRLSMAKTRSPGLCLETYPNMEFKGLKDEIGKYPAVVVDKIKSGEIKEDYYLLNDDGLAKNAYPNNWKGTNGLYCAGLARMELLLMPKI</sequence>
<comment type="caution">
    <text evidence="1">The sequence shown here is derived from an EMBL/GenBank/DDBJ whole genome shotgun (WGS) entry which is preliminary data.</text>
</comment>
<dbReference type="EMBL" id="PNBA02000007">
    <property type="protein sequence ID" value="KAG6417856.1"/>
    <property type="molecule type" value="Genomic_DNA"/>
</dbReference>
<keyword evidence="2" id="KW-1185">Reference proteome</keyword>
<evidence type="ECO:0000313" key="2">
    <source>
        <dbReference type="Proteomes" id="UP000298416"/>
    </source>
</evidence>
<reference evidence="1" key="2">
    <citation type="submission" date="2020-08" db="EMBL/GenBank/DDBJ databases">
        <title>Plant Genome Project.</title>
        <authorList>
            <person name="Zhang R.-G."/>
        </authorList>
    </citation>
    <scope>NUCLEOTIDE SEQUENCE</scope>
    <source>
        <strain evidence="1">Huo1</strain>
        <tissue evidence="1">Leaf</tissue>
    </source>
</reference>
<proteinExistence type="predicted"/>
<dbReference type="AlphaFoldDB" id="A0A8X8XUP1"/>
<protein>
    <submittedName>
        <fullName evidence="1">Uncharacterized protein</fullName>
    </submittedName>
</protein>
<evidence type="ECO:0000313" key="1">
    <source>
        <dbReference type="EMBL" id="KAG6417856.1"/>
    </source>
</evidence>
<accession>A0A8X8XUP1</accession>
<organism evidence="1">
    <name type="scientific">Salvia splendens</name>
    <name type="common">Scarlet sage</name>
    <dbReference type="NCBI Taxonomy" id="180675"/>
    <lineage>
        <taxon>Eukaryota</taxon>
        <taxon>Viridiplantae</taxon>
        <taxon>Streptophyta</taxon>
        <taxon>Embryophyta</taxon>
        <taxon>Tracheophyta</taxon>
        <taxon>Spermatophyta</taxon>
        <taxon>Magnoliopsida</taxon>
        <taxon>eudicotyledons</taxon>
        <taxon>Gunneridae</taxon>
        <taxon>Pentapetalae</taxon>
        <taxon>asterids</taxon>
        <taxon>lamiids</taxon>
        <taxon>Lamiales</taxon>
        <taxon>Lamiaceae</taxon>
        <taxon>Nepetoideae</taxon>
        <taxon>Mentheae</taxon>
        <taxon>Salviinae</taxon>
        <taxon>Salvia</taxon>
        <taxon>Salvia subgen. Calosphace</taxon>
        <taxon>core Calosphace</taxon>
    </lineage>
</organism>